<organism evidence="1 2">
    <name type="scientific">Vibrio agarivorans</name>
    <dbReference type="NCBI Taxonomy" id="153622"/>
    <lineage>
        <taxon>Bacteria</taxon>
        <taxon>Pseudomonadati</taxon>
        <taxon>Pseudomonadota</taxon>
        <taxon>Gammaproteobacteria</taxon>
        <taxon>Vibrionales</taxon>
        <taxon>Vibrionaceae</taxon>
        <taxon>Vibrio</taxon>
    </lineage>
</organism>
<evidence type="ECO:0000313" key="1">
    <source>
        <dbReference type="EMBL" id="MDN2484003.1"/>
    </source>
</evidence>
<keyword evidence="2" id="KW-1185">Reference proteome</keyword>
<gene>
    <name evidence="1" type="ORF">QWJ08_21845</name>
</gene>
<dbReference type="Proteomes" id="UP001169719">
    <property type="component" value="Unassembled WGS sequence"/>
</dbReference>
<dbReference type="RefSeq" id="WP_289964204.1">
    <property type="nucleotide sequence ID" value="NZ_JAUEOZ010000003.1"/>
</dbReference>
<evidence type="ECO:0008006" key="3">
    <source>
        <dbReference type="Google" id="ProtNLM"/>
    </source>
</evidence>
<reference evidence="1" key="1">
    <citation type="submission" date="2024-05" db="EMBL/GenBank/DDBJ databases">
        <title>Genome Sequences of Four Agar- Degrading Marine Bacteria.</title>
        <authorList>
            <person name="Phillips E.K."/>
            <person name="Shaffer J.C."/>
            <person name="Henson M.W."/>
            <person name="Temperton B."/>
            <person name="Thrash C.J."/>
            <person name="Martin M.O."/>
        </authorList>
    </citation>
    <scope>NUCLEOTIDE SEQUENCE</scope>
    <source>
        <strain evidence="1">EKP203</strain>
    </source>
</reference>
<accession>A0ABT7Y7G9</accession>
<protein>
    <recommendedName>
        <fullName evidence="3">Bacteriophage T7 Gp4 DNA primase/helicase N-terminal domain-containing protein</fullName>
    </recommendedName>
</protein>
<name>A0ABT7Y7G9_9VIBR</name>
<dbReference type="EMBL" id="JAUEOZ010000003">
    <property type="protein sequence ID" value="MDN2484003.1"/>
    <property type="molecule type" value="Genomic_DNA"/>
</dbReference>
<comment type="caution">
    <text evidence="1">The sequence shown here is derived from an EMBL/GenBank/DDBJ whole genome shotgun (WGS) entry which is preliminary data.</text>
</comment>
<sequence length="71" mass="7806">MDIPDWTPPACPECSKDTMEHRFYGIGEKDNGWYCQSCGAGSYQLGSKDEASQGINTEVMAARFAIALLNK</sequence>
<evidence type="ECO:0000313" key="2">
    <source>
        <dbReference type="Proteomes" id="UP001169719"/>
    </source>
</evidence>
<proteinExistence type="predicted"/>